<dbReference type="InterPro" id="IPR015943">
    <property type="entry name" value="WD40/YVTN_repeat-like_dom_sf"/>
</dbReference>
<evidence type="ECO:0000313" key="11">
    <source>
        <dbReference type="Proteomes" id="UP000472263"/>
    </source>
</evidence>
<feature type="region of interest" description="Disordered" evidence="6">
    <location>
        <begin position="622"/>
        <end position="675"/>
    </location>
</feature>
<dbReference type="PANTHER" id="PTHR11036:SF145">
    <property type="entry name" value="SEMAPHORIN-4A ISOFORM X1-RELATED"/>
    <property type="match status" value="1"/>
</dbReference>
<keyword evidence="3" id="KW-1015">Disulfide bond</keyword>
<dbReference type="InterPro" id="IPR001627">
    <property type="entry name" value="Semap_dom"/>
</dbReference>
<dbReference type="InterPro" id="IPR007110">
    <property type="entry name" value="Ig-like_dom"/>
</dbReference>
<comment type="subcellular location">
    <subcellularLocation>
        <location evidence="1">Membrane</location>
    </subcellularLocation>
</comment>
<reference evidence="10" key="2">
    <citation type="submission" date="2025-08" db="UniProtKB">
        <authorList>
            <consortium name="Ensembl"/>
        </authorList>
    </citation>
    <scope>IDENTIFICATION</scope>
</reference>
<dbReference type="GO" id="GO:0045499">
    <property type="term" value="F:chemorepellent activity"/>
    <property type="evidence" value="ECO:0007669"/>
    <property type="project" value="TreeGrafter"/>
</dbReference>
<dbReference type="GO" id="GO:0071526">
    <property type="term" value="P:semaphorin-plexin signaling pathway"/>
    <property type="evidence" value="ECO:0007669"/>
    <property type="project" value="TreeGrafter"/>
</dbReference>
<dbReference type="Pfam" id="PF01437">
    <property type="entry name" value="PSI"/>
    <property type="match status" value="1"/>
</dbReference>
<dbReference type="GO" id="GO:0030215">
    <property type="term" value="F:semaphorin receptor binding"/>
    <property type="evidence" value="ECO:0007669"/>
    <property type="project" value="InterPro"/>
</dbReference>
<dbReference type="GO" id="GO:0005886">
    <property type="term" value="C:plasma membrane"/>
    <property type="evidence" value="ECO:0007669"/>
    <property type="project" value="TreeGrafter"/>
</dbReference>
<evidence type="ECO:0000256" key="6">
    <source>
        <dbReference type="SAM" id="MobiDB-lite"/>
    </source>
</evidence>
<keyword evidence="2 7" id="KW-0472">Membrane</keyword>
<dbReference type="SUPFAM" id="SSF101912">
    <property type="entry name" value="Sema domain"/>
    <property type="match status" value="1"/>
</dbReference>
<dbReference type="Pfam" id="PF01403">
    <property type="entry name" value="Sema"/>
    <property type="match status" value="1"/>
</dbReference>
<comment type="caution">
    <text evidence="5">Lacks conserved residue(s) required for the propagation of feature annotation.</text>
</comment>
<evidence type="ECO:0000256" key="1">
    <source>
        <dbReference type="ARBA" id="ARBA00004370"/>
    </source>
</evidence>
<dbReference type="AlphaFoldDB" id="A0A668ACE7"/>
<dbReference type="InterPro" id="IPR002165">
    <property type="entry name" value="Plexin_repeat"/>
</dbReference>
<dbReference type="PANTHER" id="PTHR11036">
    <property type="entry name" value="SEMAPHORIN"/>
    <property type="match status" value="1"/>
</dbReference>
<feature type="domain" description="Sema" evidence="9">
    <location>
        <begin position="4"/>
        <end position="467"/>
    </location>
</feature>
<dbReference type="InterPro" id="IPR027231">
    <property type="entry name" value="Semaphorin"/>
</dbReference>
<evidence type="ECO:0000256" key="5">
    <source>
        <dbReference type="PROSITE-ProRule" id="PRU00352"/>
    </source>
</evidence>
<keyword evidence="7" id="KW-1133">Transmembrane helix</keyword>
<keyword evidence="4" id="KW-0325">Glycoprotein</keyword>
<gene>
    <name evidence="10" type="primary">LOC115374513</name>
</gene>
<dbReference type="InterPro" id="IPR036352">
    <property type="entry name" value="Semap_dom_sf"/>
</dbReference>
<keyword evidence="7" id="KW-0812">Transmembrane</keyword>
<dbReference type="Gene3D" id="2.130.10.10">
    <property type="entry name" value="YVTN repeat-like/Quinoprotein amine dehydrogenase"/>
    <property type="match status" value="1"/>
</dbReference>
<evidence type="ECO:0008006" key="12">
    <source>
        <dbReference type="Google" id="ProtNLM"/>
    </source>
</evidence>
<dbReference type="InParanoid" id="A0A668ACE7"/>
<accession>A0A668ACE7</accession>
<sequence>AVARIPAMTSHSHNSTDRPLVHFSPAGVHNTTTLLLSDDGSTLYVGARDAVLSLDVSQRDVISLKRKTDWSPAPSETDALHVCLPVCLSVCLSVCLQVDCPNFVQVLLSINSTHLYVCGSFAYNPHDAYMSLSLVRTASKPNTEARGRCPFSPLQRNTAITVDGELFTGTTSDFRGLKPIIARHISKDGRPDVSQDTSISLLEDPEFVSSSFDPAEGKLYFFFSEVAKEYSFTEELRVARVAQVCKDDVGGQRTLQKRWTSFAKAPLLCQPPKQPPLTLLQDVFTLQPPGGTDTLFYGIFTSQWLMDSRSAVCVYKLQDVRSVFGGSYRTFDMQMHQLSPLQDRHSYLGKCGLGNATDAVLAEVKRSFLTSGSVKPVGGVPVFSTGQRYSRIAAMRTNTTDGKEHTVLFLLTESGFLHKVLLLAQGPRLLEEVQVFTQPQLLKTIVLSAAKGVVYVGTSEGVTAVPVASCQSHRTCSRCVMAGDPFCAWDLNRRLCSSVTPGATNIPSCFTCGLVLQAAGSLVLLPAGTTSLVWLRSADSRMEVHLNEVVRLSCSKPSNLATLKWTFPGERAEQLSVQSADGGLMFLAAPDTLGTFRCTSKEGGHEEDVVIYTVRQRALPRSPALPPTVKQYNTDTSDHRETATNPPEITENEEWVPDDPTTAGAETSGSDQQLEDVPDIKCLKEKSYFSELLVVSLLLAVCVSLLMLTGFFRWRQRKAGLKTSPLVTAEEAGEAQDSLESVPSLNRK</sequence>
<protein>
    <recommendedName>
        <fullName evidence="12">Sema domain-containing protein</fullName>
    </recommendedName>
</protein>
<dbReference type="GO" id="GO:0001755">
    <property type="term" value="P:neural crest cell migration"/>
    <property type="evidence" value="ECO:0007669"/>
    <property type="project" value="TreeGrafter"/>
</dbReference>
<feature type="transmembrane region" description="Helical" evidence="7">
    <location>
        <begin position="692"/>
        <end position="712"/>
    </location>
</feature>
<dbReference type="GeneTree" id="ENSGT00940000154870"/>
<evidence type="ECO:0000256" key="3">
    <source>
        <dbReference type="ARBA" id="ARBA00023157"/>
    </source>
</evidence>
<reference evidence="10" key="1">
    <citation type="submission" date="2019-06" db="EMBL/GenBank/DDBJ databases">
        <authorList>
            <consortium name="Wellcome Sanger Institute Data Sharing"/>
        </authorList>
    </citation>
    <scope>NUCLEOTIDE SEQUENCE [LARGE SCALE GENOMIC DNA]</scope>
</reference>
<dbReference type="Ensembl" id="ENSMMDT00005043472.1">
    <property type="protein sequence ID" value="ENSMMDP00005042606.1"/>
    <property type="gene ID" value="ENSMMDG00005019638.1"/>
</dbReference>
<evidence type="ECO:0000256" key="7">
    <source>
        <dbReference type="SAM" id="Phobius"/>
    </source>
</evidence>
<dbReference type="Proteomes" id="UP000472263">
    <property type="component" value="Chromosome 16"/>
</dbReference>
<organism evidence="10 11">
    <name type="scientific">Myripristis murdjan</name>
    <name type="common">pinecone soldierfish</name>
    <dbReference type="NCBI Taxonomy" id="586833"/>
    <lineage>
        <taxon>Eukaryota</taxon>
        <taxon>Metazoa</taxon>
        <taxon>Chordata</taxon>
        <taxon>Craniata</taxon>
        <taxon>Vertebrata</taxon>
        <taxon>Euteleostomi</taxon>
        <taxon>Actinopterygii</taxon>
        <taxon>Neopterygii</taxon>
        <taxon>Teleostei</taxon>
        <taxon>Neoteleostei</taxon>
        <taxon>Acanthomorphata</taxon>
        <taxon>Holocentriformes</taxon>
        <taxon>Holocentridae</taxon>
        <taxon>Myripristis</taxon>
    </lineage>
</organism>
<reference evidence="10" key="3">
    <citation type="submission" date="2025-09" db="UniProtKB">
        <authorList>
            <consortium name="Ensembl"/>
        </authorList>
    </citation>
    <scope>IDENTIFICATION</scope>
</reference>
<dbReference type="SMART" id="SM00423">
    <property type="entry name" value="PSI"/>
    <property type="match status" value="1"/>
</dbReference>
<feature type="domain" description="Ig-like" evidence="8">
    <location>
        <begin position="526"/>
        <end position="612"/>
    </location>
</feature>
<dbReference type="InterPro" id="IPR016201">
    <property type="entry name" value="PSI"/>
</dbReference>
<evidence type="ECO:0000256" key="2">
    <source>
        <dbReference type="ARBA" id="ARBA00023136"/>
    </source>
</evidence>
<proteinExistence type="predicted"/>
<evidence type="ECO:0000313" key="10">
    <source>
        <dbReference type="Ensembl" id="ENSMMDP00005042606.1"/>
    </source>
</evidence>
<dbReference type="GO" id="GO:0030335">
    <property type="term" value="P:positive regulation of cell migration"/>
    <property type="evidence" value="ECO:0007669"/>
    <property type="project" value="TreeGrafter"/>
</dbReference>
<dbReference type="GO" id="GO:0007411">
    <property type="term" value="P:axon guidance"/>
    <property type="evidence" value="ECO:0007669"/>
    <property type="project" value="TreeGrafter"/>
</dbReference>
<dbReference type="SUPFAM" id="SSF103575">
    <property type="entry name" value="Plexin repeat"/>
    <property type="match status" value="1"/>
</dbReference>
<dbReference type="SMART" id="SM00630">
    <property type="entry name" value="Sema"/>
    <property type="match status" value="1"/>
</dbReference>
<keyword evidence="11" id="KW-1185">Reference proteome</keyword>
<evidence type="ECO:0000259" key="8">
    <source>
        <dbReference type="PROSITE" id="PS50835"/>
    </source>
</evidence>
<dbReference type="PROSITE" id="PS50835">
    <property type="entry name" value="IG_LIKE"/>
    <property type="match status" value="1"/>
</dbReference>
<evidence type="ECO:0000259" key="9">
    <source>
        <dbReference type="PROSITE" id="PS51004"/>
    </source>
</evidence>
<dbReference type="PROSITE" id="PS51004">
    <property type="entry name" value="SEMA"/>
    <property type="match status" value="1"/>
</dbReference>
<evidence type="ECO:0000256" key="4">
    <source>
        <dbReference type="ARBA" id="ARBA00023180"/>
    </source>
</evidence>
<name>A0A668ACE7_9TELE</name>
<dbReference type="Gene3D" id="3.30.1680.10">
    <property type="entry name" value="ligand-binding face of the semaphorins, domain 2"/>
    <property type="match status" value="1"/>
</dbReference>